<dbReference type="EMBL" id="BOON01000053">
    <property type="protein sequence ID" value="GII25536.1"/>
    <property type="molecule type" value="Genomic_DNA"/>
</dbReference>
<reference evidence="1" key="1">
    <citation type="submission" date="2021-01" db="EMBL/GenBank/DDBJ databases">
        <title>Whole genome shotgun sequence of Planosporangium mesophilum NBRC 109066.</title>
        <authorList>
            <person name="Komaki H."/>
            <person name="Tamura T."/>
        </authorList>
    </citation>
    <scope>NUCLEOTIDE SEQUENCE</scope>
    <source>
        <strain evidence="1">NBRC 109066</strain>
    </source>
</reference>
<evidence type="ECO:0000313" key="2">
    <source>
        <dbReference type="Proteomes" id="UP000599074"/>
    </source>
</evidence>
<dbReference type="AlphaFoldDB" id="A0A8J3X335"/>
<evidence type="ECO:0000313" key="1">
    <source>
        <dbReference type="EMBL" id="GII25536.1"/>
    </source>
</evidence>
<comment type="caution">
    <text evidence="1">The sequence shown here is derived from an EMBL/GenBank/DDBJ whole genome shotgun (WGS) entry which is preliminary data.</text>
</comment>
<organism evidence="1 2">
    <name type="scientific">Planosporangium mesophilum</name>
    <dbReference type="NCBI Taxonomy" id="689768"/>
    <lineage>
        <taxon>Bacteria</taxon>
        <taxon>Bacillati</taxon>
        <taxon>Actinomycetota</taxon>
        <taxon>Actinomycetes</taxon>
        <taxon>Micromonosporales</taxon>
        <taxon>Micromonosporaceae</taxon>
        <taxon>Planosporangium</taxon>
    </lineage>
</organism>
<accession>A0A8J3X335</accession>
<evidence type="ECO:0008006" key="3">
    <source>
        <dbReference type="Google" id="ProtNLM"/>
    </source>
</evidence>
<protein>
    <recommendedName>
        <fullName evidence="3">Prevent-host-death family protein</fullName>
    </recommendedName>
</protein>
<sequence length="156" mass="17103">MTSVPVESVPFSDLLRQPAETAERLTRARAVRLRRRDAADLVLMSADRAEAEGEVVDLAARLLASLVRRDPDLVRDVLPTVLPWVRFLPLEDANTMADEFVTTAEAAAAIGNTAAVSQLLTEWRHTAEIHADPQLYHALTGQKLGDFAAVPRPDGR</sequence>
<dbReference type="RefSeq" id="WP_239088457.1">
    <property type="nucleotide sequence ID" value="NZ_BOON01000053.1"/>
</dbReference>
<proteinExistence type="predicted"/>
<keyword evidence="2" id="KW-1185">Reference proteome</keyword>
<dbReference type="Proteomes" id="UP000599074">
    <property type="component" value="Unassembled WGS sequence"/>
</dbReference>
<gene>
    <name evidence="1" type="ORF">Pme01_51330</name>
</gene>
<name>A0A8J3X335_9ACTN</name>